<evidence type="ECO:0000256" key="3">
    <source>
        <dbReference type="ARBA" id="ARBA00022692"/>
    </source>
</evidence>
<comment type="similarity">
    <text evidence="2">Belongs to the multi antimicrobial extrusion (MATE) (TC 2.A.66.1) family.</text>
</comment>
<dbReference type="CDD" id="cd13136">
    <property type="entry name" value="MATE_DinF_like"/>
    <property type="match status" value="1"/>
</dbReference>
<feature type="transmembrane region" description="Helical" evidence="6">
    <location>
        <begin position="170"/>
        <end position="190"/>
    </location>
</feature>
<dbReference type="AlphaFoldDB" id="A0A9D9IDP0"/>
<protein>
    <submittedName>
        <fullName evidence="7">MATE family efflux transporter</fullName>
    </submittedName>
</protein>
<reference evidence="7" key="1">
    <citation type="submission" date="2020-10" db="EMBL/GenBank/DDBJ databases">
        <authorList>
            <person name="Gilroy R."/>
        </authorList>
    </citation>
    <scope>NUCLEOTIDE SEQUENCE</scope>
    <source>
        <strain evidence="7">B2-22910</strain>
    </source>
</reference>
<feature type="transmembrane region" description="Helical" evidence="6">
    <location>
        <begin position="327"/>
        <end position="349"/>
    </location>
</feature>
<feature type="transmembrane region" description="Helical" evidence="6">
    <location>
        <begin position="135"/>
        <end position="158"/>
    </location>
</feature>
<name>A0A9D9IDP0_9BACT</name>
<evidence type="ECO:0000313" key="7">
    <source>
        <dbReference type="EMBL" id="MBO8470517.1"/>
    </source>
</evidence>
<gene>
    <name evidence="7" type="ORF">IAB82_01835</name>
</gene>
<evidence type="ECO:0000256" key="2">
    <source>
        <dbReference type="ARBA" id="ARBA00010199"/>
    </source>
</evidence>
<feature type="transmembrane region" description="Helical" evidence="6">
    <location>
        <begin position="369"/>
        <end position="390"/>
    </location>
</feature>
<feature type="transmembrane region" description="Helical" evidence="6">
    <location>
        <begin position="257"/>
        <end position="275"/>
    </location>
</feature>
<reference evidence="7" key="2">
    <citation type="journal article" date="2021" name="PeerJ">
        <title>Extensive microbial diversity within the chicken gut microbiome revealed by metagenomics and culture.</title>
        <authorList>
            <person name="Gilroy R."/>
            <person name="Ravi A."/>
            <person name="Getino M."/>
            <person name="Pursley I."/>
            <person name="Horton D.L."/>
            <person name="Alikhan N.F."/>
            <person name="Baker D."/>
            <person name="Gharbi K."/>
            <person name="Hall N."/>
            <person name="Watson M."/>
            <person name="Adriaenssens E.M."/>
            <person name="Foster-Nyarko E."/>
            <person name="Jarju S."/>
            <person name="Secka A."/>
            <person name="Antonio M."/>
            <person name="Oren A."/>
            <person name="Chaudhuri R.R."/>
            <person name="La Ragione R."/>
            <person name="Hildebrand F."/>
            <person name="Pallen M.J."/>
        </authorList>
    </citation>
    <scope>NUCLEOTIDE SEQUENCE</scope>
    <source>
        <strain evidence="7">B2-22910</strain>
    </source>
</reference>
<keyword evidence="4 6" id="KW-1133">Transmembrane helix</keyword>
<evidence type="ECO:0000256" key="1">
    <source>
        <dbReference type="ARBA" id="ARBA00004141"/>
    </source>
</evidence>
<dbReference type="Pfam" id="PF01554">
    <property type="entry name" value="MatE"/>
    <property type="match status" value="2"/>
</dbReference>
<evidence type="ECO:0000256" key="5">
    <source>
        <dbReference type="ARBA" id="ARBA00023136"/>
    </source>
</evidence>
<dbReference type="GO" id="GO:0042910">
    <property type="term" value="F:xenobiotic transmembrane transporter activity"/>
    <property type="evidence" value="ECO:0007669"/>
    <property type="project" value="InterPro"/>
</dbReference>
<sequence length="490" mass="52105">MSLNRNILSLAVPSILANITVPLVGMVDIAVAGHLDAAGSGVASQAALIGGVAIGSMLFDLLYWNFGFLRTGTGGLTAQACGRGDMKACADVFVRAAGISLACALAIVALQWLFLKAAFLVVDCTPEVRALAQEYFFIRIWAAPATLGLMAFKGWFIGMQDGVSPMITDLTVNVMNAVVSIVLALGFSLGGVHYEGMGFPGIAAGTVAAQYLGLAAAVLIMLVKYSRRVFAGFRLRSLMSVFRGGETRRFFSMNADLFIRSLGIIGIYIGFTMLSSHQGDLVLASASILMKIMMLFSYFTDGFAYAGEALCGRFIGEKNAAGLRRTVRLVFLWSMGIAVIFMLLYASAGTPVLKIMTSDPDVISMCLDYMPWLLLMPLAGCAAFTWDGIYIGATASVSIRNAMVWALAGFFAAYLAGAALLEIPAVQPAVGDVTSSAGTLPEGVTMHGHSILHVLLAAYFIHLAVRTAYLSFRYRKDILSRVPDMSGGQA</sequence>
<feature type="transmembrane region" description="Helical" evidence="6">
    <location>
        <begin position="402"/>
        <end position="421"/>
    </location>
</feature>
<evidence type="ECO:0000256" key="4">
    <source>
        <dbReference type="ARBA" id="ARBA00022989"/>
    </source>
</evidence>
<dbReference type="InterPro" id="IPR002528">
    <property type="entry name" value="MATE_fam"/>
</dbReference>
<organism evidence="7 8">
    <name type="scientific">Candidatus Cryptobacteroides faecavium</name>
    <dbReference type="NCBI Taxonomy" id="2840762"/>
    <lineage>
        <taxon>Bacteria</taxon>
        <taxon>Pseudomonadati</taxon>
        <taxon>Bacteroidota</taxon>
        <taxon>Bacteroidia</taxon>
        <taxon>Bacteroidales</taxon>
        <taxon>Candidatus Cryptobacteroides</taxon>
    </lineage>
</organism>
<dbReference type="NCBIfam" id="TIGR00797">
    <property type="entry name" value="matE"/>
    <property type="match status" value="1"/>
</dbReference>
<evidence type="ECO:0000256" key="6">
    <source>
        <dbReference type="SAM" id="Phobius"/>
    </source>
</evidence>
<dbReference type="Proteomes" id="UP000823603">
    <property type="component" value="Unassembled WGS sequence"/>
</dbReference>
<keyword evidence="5 6" id="KW-0472">Membrane</keyword>
<feature type="transmembrane region" description="Helical" evidence="6">
    <location>
        <begin position="451"/>
        <end position="472"/>
    </location>
</feature>
<evidence type="ECO:0000313" key="8">
    <source>
        <dbReference type="Proteomes" id="UP000823603"/>
    </source>
</evidence>
<dbReference type="GO" id="GO:0015297">
    <property type="term" value="F:antiporter activity"/>
    <property type="evidence" value="ECO:0007669"/>
    <property type="project" value="InterPro"/>
</dbReference>
<feature type="transmembrane region" description="Helical" evidence="6">
    <location>
        <begin position="202"/>
        <end position="223"/>
    </location>
</feature>
<dbReference type="InterPro" id="IPR044644">
    <property type="entry name" value="DinF-like"/>
</dbReference>
<dbReference type="PANTHER" id="PTHR42893:SF46">
    <property type="entry name" value="PROTEIN DETOXIFICATION 44, CHLOROPLASTIC"/>
    <property type="match status" value="1"/>
</dbReference>
<proteinExistence type="inferred from homology"/>
<dbReference type="PANTHER" id="PTHR42893">
    <property type="entry name" value="PROTEIN DETOXIFICATION 44, CHLOROPLASTIC-RELATED"/>
    <property type="match status" value="1"/>
</dbReference>
<dbReference type="EMBL" id="JADIMB010000027">
    <property type="protein sequence ID" value="MBO8470517.1"/>
    <property type="molecule type" value="Genomic_DNA"/>
</dbReference>
<dbReference type="GO" id="GO:0005886">
    <property type="term" value="C:plasma membrane"/>
    <property type="evidence" value="ECO:0007669"/>
    <property type="project" value="TreeGrafter"/>
</dbReference>
<comment type="subcellular location">
    <subcellularLocation>
        <location evidence="1">Membrane</location>
        <topology evidence="1">Multi-pass membrane protein</topology>
    </subcellularLocation>
</comment>
<feature type="transmembrane region" description="Helical" evidence="6">
    <location>
        <begin position="281"/>
        <end position="306"/>
    </location>
</feature>
<accession>A0A9D9IDP0</accession>
<keyword evidence="3 6" id="KW-0812">Transmembrane</keyword>
<comment type="caution">
    <text evidence="7">The sequence shown here is derived from an EMBL/GenBank/DDBJ whole genome shotgun (WGS) entry which is preliminary data.</text>
</comment>
<feature type="transmembrane region" description="Helical" evidence="6">
    <location>
        <begin position="92"/>
        <end position="115"/>
    </location>
</feature>
<feature type="transmembrane region" description="Helical" evidence="6">
    <location>
        <begin position="7"/>
        <end position="31"/>
    </location>
</feature>
<feature type="transmembrane region" description="Helical" evidence="6">
    <location>
        <begin position="43"/>
        <end position="64"/>
    </location>
</feature>